<dbReference type="Gene3D" id="2.160.20.10">
    <property type="entry name" value="Single-stranded right-handed beta-helix, Pectin lyase-like"/>
    <property type="match status" value="1"/>
</dbReference>
<dbReference type="Proteomes" id="UP000006620">
    <property type="component" value="Chromosome"/>
</dbReference>
<sequence length="486" mass="55227">MSFLKIWEAPEGAVGRDDFEVSVRIPGESWQPLFVYEAKVDMHNVRQASMTYFDMEGTVEVRVESRKGPVHQTVIRPLSKQIPFEVEGAVVTFRLNEPCKLSIEVNGDRFGNLHLFANAPEENPPEQDAPNVLFLKPGIHRMDDIYRLADNPKEPGGAAPEVIYFGPGMHYLEETIFRIPSGKTVYIAGGAIVVGSLVCDHVQNVTIRGRGVLYLADFHRFSAFRGVRIHFSQHITVEGIVLLDPPHYSIYIGKSEHIRIRNFKSFSTRGWCDGIDMMASSYIEIEDVFLRTSDDCIAVYGSRWDYKGDSRCVSVKDSILWADVAHAMNIGGHGDYRRGGDLIEDIQFSNIDILEHHEPQPGYWGAMNINVGDNNTVRNVTYDNIRVEDFELGQLLDIRVVWNEKYNPVAGKRIENIHFRNVTYNGRNENINRIYGFDRERSVEGVTFTNLRINGELILNAEQGNFEINEFVSGIQFRKEEGGGYK</sequence>
<evidence type="ECO:0000256" key="2">
    <source>
        <dbReference type="ARBA" id="ARBA00022737"/>
    </source>
</evidence>
<dbReference type="InterPro" id="IPR011050">
    <property type="entry name" value="Pectin_lyase_fold/virulence"/>
</dbReference>
<keyword evidence="7" id="KW-0624">Polysaccharide degradation</keyword>
<evidence type="ECO:0000256" key="1">
    <source>
        <dbReference type="ARBA" id="ARBA00008834"/>
    </source>
</evidence>
<keyword evidence="5" id="KW-0119">Carbohydrate metabolism</keyword>
<evidence type="ECO:0000313" key="11">
    <source>
        <dbReference type="Proteomes" id="UP000006620"/>
    </source>
</evidence>
<keyword evidence="6 9" id="KW-0326">Glycosidase</keyword>
<accession>F8F6B8</accession>
<dbReference type="PATRIC" id="fig|1036673.3.peg.3540"/>
<keyword evidence="2" id="KW-0677">Repeat</keyword>
<protein>
    <submittedName>
        <fullName evidence="10">Parallel beta-helix repeat protein</fullName>
    </submittedName>
</protein>
<evidence type="ECO:0000313" key="10">
    <source>
        <dbReference type="EMBL" id="AEI42392.1"/>
    </source>
</evidence>
<keyword evidence="4" id="KW-0325">Glycoprotein</keyword>
<evidence type="ECO:0000256" key="5">
    <source>
        <dbReference type="ARBA" id="ARBA00023277"/>
    </source>
</evidence>
<evidence type="ECO:0000256" key="6">
    <source>
        <dbReference type="ARBA" id="ARBA00023295"/>
    </source>
</evidence>
<dbReference type="AlphaFoldDB" id="F8F6B8"/>
<dbReference type="EMBL" id="CP002869">
    <property type="protein sequence ID" value="AEI42392.1"/>
    <property type="molecule type" value="Genomic_DNA"/>
</dbReference>
<evidence type="ECO:0000256" key="4">
    <source>
        <dbReference type="ARBA" id="ARBA00023180"/>
    </source>
</evidence>
<organism evidence="10 11">
    <name type="scientific">Paenibacillus mucilaginosus (strain KNP414)</name>
    <dbReference type="NCBI Taxonomy" id="1036673"/>
    <lineage>
        <taxon>Bacteria</taxon>
        <taxon>Bacillati</taxon>
        <taxon>Bacillota</taxon>
        <taxon>Bacilli</taxon>
        <taxon>Bacillales</taxon>
        <taxon>Paenibacillaceae</taxon>
        <taxon>Paenibacillus</taxon>
    </lineage>
</organism>
<comment type="function">
    <text evidence="8">Pectinolytic enzyme involved in the degradation of xylogalacturonan (xga), a galacturonan backbone heavily substituted with xylose, and which is one important component of the hairy regions of pectin. Activity requires a galacturonic acid backbone substituted with xylose.</text>
</comment>
<proteinExistence type="inferred from homology"/>
<gene>
    <name evidence="10" type="ordered locus">KNP414_03854</name>
</gene>
<dbReference type="SUPFAM" id="SSF51126">
    <property type="entry name" value="Pectin lyase-like"/>
    <property type="match status" value="1"/>
</dbReference>
<name>F8F6B8_PAEMK</name>
<evidence type="ECO:0000256" key="8">
    <source>
        <dbReference type="ARBA" id="ARBA00037278"/>
    </source>
</evidence>
<comment type="similarity">
    <text evidence="1 9">Belongs to the glycosyl hydrolase 28 family.</text>
</comment>
<dbReference type="InterPro" id="IPR000743">
    <property type="entry name" value="Glyco_hydro_28"/>
</dbReference>
<dbReference type="GO" id="GO:0000272">
    <property type="term" value="P:polysaccharide catabolic process"/>
    <property type="evidence" value="ECO:0007669"/>
    <property type="project" value="UniProtKB-KW"/>
</dbReference>
<reference evidence="11" key="1">
    <citation type="submission" date="2011-06" db="EMBL/GenBank/DDBJ databases">
        <title>Complete genome sequence of Paenibacillus mucilaginosus KNP414.</title>
        <authorList>
            <person name="Wang J."/>
            <person name="Hu S."/>
            <person name="Hu X."/>
            <person name="Zhang B."/>
            <person name="Dong D."/>
            <person name="Zhang S."/>
            <person name="Zhao K."/>
            <person name="Wu D."/>
        </authorList>
    </citation>
    <scope>NUCLEOTIDE SEQUENCE [LARGE SCALE GENOMIC DNA]</scope>
    <source>
        <strain evidence="11">KNP414</strain>
    </source>
</reference>
<reference evidence="10 11" key="2">
    <citation type="journal article" date="2013" name="Genome Announc.">
        <title>Genome Sequence of Growth-Improving Paenibacillus mucilaginosus Strain KNP414.</title>
        <authorList>
            <person name="Lu J.J."/>
            <person name="Wang J.F."/>
            <person name="Hu X.F."/>
        </authorList>
    </citation>
    <scope>NUCLEOTIDE SEQUENCE [LARGE SCALE GENOMIC DNA]</scope>
    <source>
        <strain evidence="10 11">KNP414</strain>
    </source>
</reference>
<dbReference type="KEGG" id="pms:KNP414_03854"/>
<evidence type="ECO:0000256" key="3">
    <source>
        <dbReference type="ARBA" id="ARBA00022801"/>
    </source>
</evidence>
<dbReference type="InterPro" id="IPR012334">
    <property type="entry name" value="Pectin_lyas_fold"/>
</dbReference>
<evidence type="ECO:0000256" key="9">
    <source>
        <dbReference type="RuleBase" id="RU361169"/>
    </source>
</evidence>
<dbReference type="GO" id="GO:0004650">
    <property type="term" value="F:polygalacturonase activity"/>
    <property type="evidence" value="ECO:0007669"/>
    <property type="project" value="InterPro"/>
</dbReference>
<dbReference type="PANTHER" id="PTHR31736:SF9">
    <property type="entry name" value="ENDO-XYLOGALACTURONAN HYDROLASE A-RELATED"/>
    <property type="match status" value="1"/>
</dbReference>
<dbReference type="PANTHER" id="PTHR31736">
    <property type="match status" value="1"/>
</dbReference>
<dbReference type="HOGENOM" id="CLU_011370_2_0_9"/>
<dbReference type="Pfam" id="PF00295">
    <property type="entry name" value="Glyco_hydro_28"/>
    <property type="match status" value="1"/>
</dbReference>
<keyword evidence="3 9" id="KW-0378">Hydrolase</keyword>
<evidence type="ECO:0000256" key="7">
    <source>
        <dbReference type="ARBA" id="ARBA00023326"/>
    </source>
</evidence>